<dbReference type="Pfam" id="PF01520">
    <property type="entry name" value="Amidase_3"/>
    <property type="match status" value="1"/>
</dbReference>
<dbReference type="SUPFAM" id="SSF53187">
    <property type="entry name" value="Zn-dependent exopeptidases"/>
    <property type="match status" value="1"/>
</dbReference>
<protein>
    <submittedName>
        <fullName evidence="4">N-acetylmuramoyl-L-alanine amidase</fullName>
    </submittedName>
</protein>
<dbReference type="InterPro" id="IPR002508">
    <property type="entry name" value="MurNAc-LAA_cat"/>
</dbReference>
<feature type="region of interest" description="Disordered" evidence="2">
    <location>
        <begin position="1"/>
        <end position="73"/>
    </location>
</feature>
<dbReference type="PANTHER" id="PTHR30404:SF0">
    <property type="entry name" value="N-ACETYLMURAMOYL-L-ALANINE AMIDASE AMIC"/>
    <property type="match status" value="1"/>
</dbReference>
<sequence length="278" mass="29411">MPLFGAYGCASENATPKPGVTATISLPGPTGDEGASAGARPPADNAGPARRNQRASPWSGMTVVIDPGHNGGNAEAAEEISRQVPSGPGEKSCDTVGAESADGYAEHRFTWEFSLLLRERLEERGIEVVMTRDDNEGVGPCINERAAIGNRAAADAAISIHADGAPADVRGFHIIAPGHLDGYTDDIVEPSRQLATDLRDRFHEHANQPYADYIGEEGIDVRTDLGGLNLSDVPKVFLEAGNLGNPEDAAKLTEPKWQSQAAGAVAKGLIDYLHRQRD</sequence>
<dbReference type="Gene3D" id="3.40.630.40">
    <property type="entry name" value="Zn-dependent exopeptidases"/>
    <property type="match status" value="1"/>
</dbReference>
<dbReference type="Proteomes" id="UP001500908">
    <property type="component" value="Unassembled WGS sequence"/>
</dbReference>
<evidence type="ECO:0000256" key="2">
    <source>
        <dbReference type="SAM" id="MobiDB-lite"/>
    </source>
</evidence>
<reference evidence="5" key="1">
    <citation type="journal article" date="2019" name="Int. J. Syst. Evol. Microbiol.">
        <title>The Global Catalogue of Microorganisms (GCM) 10K type strain sequencing project: providing services to taxonomists for standard genome sequencing and annotation.</title>
        <authorList>
            <consortium name="The Broad Institute Genomics Platform"/>
            <consortium name="The Broad Institute Genome Sequencing Center for Infectious Disease"/>
            <person name="Wu L."/>
            <person name="Ma J."/>
        </authorList>
    </citation>
    <scope>NUCLEOTIDE SEQUENCE [LARGE SCALE GENOMIC DNA]</scope>
    <source>
        <strain evidence="5">JCM 17137</strain>
    </source>
</reference>
<evidence type="ECO:0000313" key="5">
    <source>
        <dbReference type="Proteomes" id="UP001500908"/>
    </source>
</evidence>
<proteinExistence type="predicted"/>
<dbReference type="InterPro" id="IPR050695">
    <property type="entry name" value="N-acetylmuramoyl_amidase_3"/>
</dbReference>
<feature type="domain" description="MurNAc-LAA" evidence="3">
    <location>
        <begin position="146"/>
        <end position="270"/>
    </location>
</feature>
<dbReference type="EMBL" id="BAABDD010000003">
    <property type="protein sequence ID" value="GAA3730248.1"/>
    <property type="molecule type" value="Genomic_DNA"/>
</dbReference>
<name>A0ABP7F2U2_9ACTN</name>
<dbReference type="SMART" id="SM00646">
    <property type="entry name" value="Ami_3"/>
    <property type="match status" value="1"/>
</dbReference>
<comment type="caution">
    <text evidence="4">The sequence shown here is derived from an EMBL/GenBank/DDBJ whole genome shotgun (WGS) entry which is preliminary data.</text>
</comment>
<feature type="region of interest" description="Disordered" evidence="2">
    <location>
        <begin position="78"/>
        <end position="97"/>
    </location>
</feature>
<dbReference type="CDD" id="cd02696">
    <property type="entry name" value="MurNAc-LAA"/>
    <property type="match status" value="1"/>
</dbReference>
<evidence type="ECO:0000256" key="1">
    <source>
        <dbReference type="ARBA" id="ARBA00022801"/>
    </source>
</evidence>
<keyword evidence="1" id="KW-0378">Hydrolase</keyword>
<evidence type="ECO:0000259" key="3">
    <source>
        <dbReference type="SMART" id="SM00646"/>
    </source>
</evidence>
<organism evidence="4 5">
    <name type="scientific">Salinactinospora qingdaonensis</name>
    <dbReference type="NCBI Taxonomy" id="702744"/>
    <lineage>
        <taxon>Bacteria</taxon>
        <taxon>Bacillati</taxon>
        <taxon>Actinomycetota</taxon>
        <taxon>Actinomycetes</taxon>
        <taxon>Streptosporangiales</taxon>
        <taxon>Nocardiopsidaceae</taxon>
        <taxon>Salinactinospora</taxon>
    </lineage>
</organism>
<accession>A0ABP7F2U2</accession>
<gene>
    <name evidence="4" type="ORF">GCM10022402_08660</name>
</gene>
<dbReference type="PANTHER" id="PTHR30404">
    <property type="entry name" value="N-ACETYLMURAMOYL-L-ALANINE AMIDASE"/>
    <property type="match status" value="1"/>
</dbReference>
<evidence type="ECO:0000313" key="4">
    <source>
        <dbReference type="EMBL" id="GAA3730248.1"/>
    </source>
</evidence>
<keyword evidence="5" id="KW-1185">Reference proteome</keyword>